<evidence type="ECO:0000313" key="9">
    <source>
        <dbReference type="Proteomes" id="UP000249782"/>
    </source>
</evidence>
<dbReference type="PANTHER" id="PTHR30624:SF0">
    <property type="entry name" value="METALLOPROTEASE SLR0863"/>
    <property type="match status" value="1"/>
</dbReference>
<accession>A0A328PCG0</accession>
<dbReference type="GO" id="GO:0008237">
    <property type="term" value="F:metallopeptidase activity"/>
    <property type="evidence" value="ECO:0007669"/>
    <property type="project" value="UniProtKB-KW"/>
</dbReference>
<evidence type="ECO:0000256" key="3">
    <source>
        <dbReference type="ARBA" id="ARBA00022801"/>
    </source>
</evidence>
<dbReference type="GO" id="GO:0006508">
    <property type="term" value="P:proteolysis"/>
    <property type="evidence" value="ECO:0007669"/>
    <property type="project" value="UniProtKB-KW"/>
</dbReference>
<name>A0A328PCG0_9EURY</name>
<dbReference type="Pfam" id="PF19290">
    <property type="entry name" value="PmbA_TldD_2nd"/>
    <property type="match status" value="1"/>
</dbReference>
<dbReference type="OrthoDB" id="98233at2157"/>
<proteinExistence type="inferred from homology"/>
<dbReference type="EMBL" id="QLOE01000003">
    <property type="protein sequence ID" value="RAO79470.1"/>
    <property type="molecule type" value="Genomic_DNA"/>
</dbReference>
<evidence type="ECO:0000259" key="7">
    <source>
        <dbReference type="Pfam" id="PF19290"/>
    </source>
</evidence>
<dbReference type="InterPro" id="IPR035068">
    <property type="entry name" value="TldD/PmbA_N"/>
</dbReference>
<protein>
    <submittedName>
        <fullName evidence="8">TldD/PmbA family protein</fullName>
    </submittedName>
</protein>
<dbReference type="InterPro" id="IPR002510">
    <property type="entry name" value="Metalloprtase-TldD/E_N"/>
</dbReference>
<dbReference type="InterPro" id="IPR045570">
    <property type="entry name" value="Metalloprtase-TldD/E_cen_dom"/>
</dbReference>
<dbReference type="PIRSF" id="PIRSF004919">
    <property type="entry name" value="TldD"/>
    <property type="match status" value="1"/>
</dbReference>
<dbReference type="Pfam" id="PF01523">
    <property type="entry name" value="PmbA_TldD_1st"/>
    <property type="match status" value="1"/>
</dbReference>
<dbReference type="InterPro" id="IPR051463">
    <property type="entry name" value="Peptidase_U62_metallo"/>
</dbReference>
<sequence length="455" mass="49785">MKLDVGAFEKTIHWLAEKADYADIRMGESLSNSLLMKDGKIQEIKTGHDTGIRVRVLNNGSWGLTYTSNPSKIDEIAEKAFKLSERVGGDVEMAPYPSIVDRTGSEARIPPSTVPVEDKKRTLLEVHDAASIDKIISTTINYVDSETKTIFFNSEGSFIESEEVRVALFLNTVASDGLQIQMGHDNIGGCHGFEILEREDLEMISRETSEKAVRLLSAHSPPSGKFTILADPKLTGVFIHEALGHATEADLVLQDDSILKDRIGERIGSKNVKIVDDPTMDAFGHYHYDAEGVKASPTTLVEDGILKSYLTSRETAQRLGLEPTGNARSIVSENPIVRMSNTYLEPGDWNFEEMIEDIEYGIYLKGSRGGQVDTGKGIFQFNAAESFLIEDGEIKEPLRDVSLSGNITETLKRVDAIGSDFKMNIGFCGKAGQTVPVGDGGPHLRVREVMVGGSG</sequence>
<gene>
    <name evidence="8" type="ORF">DPC56_03540</name>
</gene>
<evidence type="ECO:0000256" key="1">
    <source>
        <dbReference type="ARBA" id="ARBA00005836"/>
    </source>
</evidence>
<evidence type="ECO:0000256" key="2">
    <source>
        <dbReference type="ARBA" id="ARBA00022670"/>
    </source>
</evidence>
<evidence type="ECO:0000256" key="4">
    <source>
        <dbReference type="ARBA" id="ARBA00023049"/>
    </source>
</evidence>
<keyword evidence="3" id="KW-0378">Hydrolase</keyword>
<comment type="caution">
    <text evidence="8">The sequence shown here is derived from an EMBL/GenBank/DDBJ whole genome shotgun (WGS) entry which is preliminary data.</text>
</comment>
<dbReference type="GO" id="GO:0005829">
    <property type="term" value="C:cytosol"/>
    <property type="evidence" value="ECO:0007669"/>
    <property type="project" value="TreeGrafter"/>
</dbReference>
<dbReference type="Pfam" id="PF19289">
    <property type="entry name" value="PmbA_TldD_3rd"/>
    <property type="match status" value="1"/>
</dbReference>
<dbReference type="RefSeq" id="WP_112093758.1">
    <property type="nucleotide sequence ID" value="NZ_QLOE01000003.1"/>
</dbReference>
<feature type="domain" description="Metalloprotease TldD/E central" evidence="7">
    <location>
        <begin position="110"/>
        <end position="216"/>
    </location>
</feature>
<dbReference type="InterPro" id="IPR045569">
    <property type="entry name" value="Metalloprtase-TldD/E_C"/>
</dbReference>
<keyword evidence="2" id="KW-0645">Protease</keyword>
<dbReference type="InterPro" id="IPR025502">
    <property type="entry name" value="TldD"/>
</dbReference>
<keyword evidence="9" id="KW-1185">Reference proteome</keyword>
<dbReference type="Proteomes" id="UP000249782">
    <property type="component" value="Unassembled WGS sequence"/>
</dbReference>
<reference evidence="8 9" key="1">
    <citation type="submission" date="2018-06" db="EMBL/GenBank/DDBJ databases">
        <title>Draft genome sequence of hyperthermophilic methanogen Methanothermobacter tenebrarum sp. MCM-B 1447.</title>
        <authorList>
            <person name="Pore S.D."/>
            <person name="Dagar S."/>
            <person name="Dhakephalkar P.K."/>
        </authorList>
    </citation>
    <scope>NUCLEOTIDE SEQUENCE [LARGE SCALE GENOMIC DNA]</scope>
    <source>
        <strain evidence="8 9">MCM B 1447</strain>
    </source>
</reference>
<dbReference type="InterPro" id="IPR036059">
    <property type="entry name" value="TldD/PmbA_sf"/>
</dbReference>
<dbReference type="PANTHER" id="PTHR30624">
    <property type="entry name" value="UNCHARACTERIZED PROTEIN TLDD AND PMBA"/>
    <property type="match status" value="1"/>
</dbReference>
<dbReference type="AlphaFoldDB" id="A0A328PCG0"/>
<feature type="domain" description="Metalloprotease TldD/E N-terminal" evidence="5">
    <location>
        <begin position="22"/>
        <end position="83"/>
    </location>
</feature>
<feature type="domain" description="Metalloprotease TldD/E C-terminal" evidence="6">
    <location>
        <begin position="223"/>
        <end position="453"/>
    </location>
</feature>
<evidence type="ECO:0000259" key="5">
    <source>
        <dbReference type="Pfam" id="PF01523"/>
    </source>
</evidence>
<dbReference type="Gene3D" id="3.30.2290.10">
    <property type="entry name" value="PmbA/TldD superfamily"/>
    <property type="match status" value="1"/>
</dbReference>
<evidence type="ECO:0000259" key="6">
    <source>
        <dbReference type="Pfam" id="PF19289"/>
    </source>
</evidence>
<evidence type="ECO:0000313" key="8">
    <source>
        <dbReference type="EMBL" id="RAO79470.1"/>
    </source>
</evidence>
<comment type="similarity">
    <text evidence="1">Belongs to the peptidase U62 family.</text>
</comment>
<organism evidence="8 9">
    <name type="scientific">Methanothermobacter tenebrarum</name>
    <dbReference type="NCBI Taxonomy" id="680118"/>
    <lineage>
        <taxon>Archaea</taxon>
        <taxon>Methanobacteriati</taxon>
        <taxon>Methanobacteriota</taxon>
        <taxon>Methanomada group</taxon>
        <taxon>Methanobacteria</taxon>
        <taxon>Methanobacteriales</taxon>
        <taxon>Methanobacteriaceae</taxon>
        <taxon>Methanothermobacter</taxon>
    </lineage>
</organism>
<keyword evidence="4" id="KW-0482">Metalloprotease</keyword>
<dbReference type="SUPFAM" id="SSF111283">
    <property type="entry name" value="Putative modulator of DNA gyrase, PmbA/TldD"/>
    <property type="match status" value="1"/>
</dbReference>